<organism evidence="2 3">
    <name type="scientific">Apiospora marii</name>
    <dbReference type="NCBI Taxonomy" id="335849"/>
    <lineage>
        <taxon>Eukaryota</taxon>
        <taxon>Fungi</taxon>
        <taxon>Dikarya</taxon>
        <taxon>Ascomycota</taxon>
        <taxon>Pezizomycotina</taxon>
        <taxon>Sordariomycetes</taxon>
        <taxon>Xylariomycetidae</taxon>
        <taxon>Amphisphaeriales</taxon>
        <taxon>Apiosporaceae</taxon>
        <taxon>Apiospora</taxon>
    </lineage>
</organism>
<name>A0ABR1RZG6_9PEZI</name>
<evidence type="ECO:0000313" key="2">
    <source>
        <dbReference type="EMBL" id="KAK8023319.1"/>
    </source>
</evidence>
<keyword evidence="3" id="KW-1185">Reference proteome</keyword>
<proteinExistence type="predicted"/>
<feature type="region of interest" description="Disordered" evidence="1">
    <location>
        <begin position="239"/>
        <end position="270"/>
    </location>
</feature>
<gene>
    <name evidence="2" type="ORF">PG991_006558</name>
</gene>
<dbReference type="Proteomes" id="UP001396898">
    <property type="component" value="Unassembled WGS sequence"/>
</dbReference>
<sequence>MDHNTANEGDALQQPSTGQQAGITMTPELFEGMVSGFAKFTGDINQARQLARETVLKPILQKAGVQDVTDIMANLEHVFGMGVQPVRGDNQAAEATIQALKQENQTLRDEKQKMQTRIDILQNGQSNLNDDNEGFQKQVLELVNENEKLGSDVRALQADNENLQVENQTLHADNENLQTENQALQGEDKTLREDNETLRGEQTGFLVTIQENEDQKVRLQTRIDELKKTYEDLERNFEDLREQNKDSAGSNSSVTSNKRKRSHPYSFSFI</sequence>
<dbReference type="Gene3D" id="1.10.287.1490">
    <property type="match status" value="1"/>
</dbReference>
<comment type="caution">
    <text evidence="2">The sequence shown here is derived from an EMBL/GenBank/DDBJ whole genome shotgun (WGS) entry which is preliminary data.</text>
</comment>
<reference evidence="2 3" key="1">
    <citation type="submission" date="2023-01" db="EMBL/GenBank/DDBJ databases">
        <title>Analysis of 21 Apiospora genomes using comparative genomics revels a genus with tremendous synthesis potential of carbohydrate active enzymes and secondary metabolites.</title>
        <authorList>
            <person name="Sorensen T."/>
        </authorList>
    </citation>
    <scope>NUCLEOTIDE SEQUENCE [LARGE SCALE GENOMIC DNA]</scope>
    <source>
        <strain evidence="2 3">CBS 20057</strain>
    </source>
</reference>
<feature type="compositionally biased region" description="Polar residues" evidence="1">
    <location>
        <begin position="246"/>
        <end position="256"/>
    </location>
</feature>
<dbReference type="EMBL" id="JAQQWI010000008">
    <property type="protein sequence ID" value="KAK8023319.1"/>
    <property type="molecule type" value="Genomic_DNA"/>
</dbReference>
<evidence type="ECO:0000313" key="3">
    <source>
        <dbReference type="Proteomes" id="UP001396898"/>
    </source>
</evidence>
<protein>
    <submittedName>
        <fullName evidence="2">Uncharacterized protein</fullName>
    </submittedName>
</protein>
<accession>A0ABR1RZG6</accession>
<evidence type="ECO:0000256" key="1">
    <source>
        <dbReference type="SAM" id="MobiDB-lite"/>
    </source>
</evidence>